<dbReference type="Pfam" id="PF05193">
    <property type="entry name" value="Peptidase_M16_C"/>
    <property type="match status" value="1"/>
</dbReference>
<evidence type="ECO:0000256" key="1">
    <source>
        <dbReference type="SAM" id="SignalP"/>
    </source>
</evidence>
<dbReference type="AlphaFoldDB" id="A0A4Y8S4D8"/>
<dbReference type="Gene3D" id="3.30.830.10">
    <property type="entry name" value="Metalloenzyme, LuxS/M16 peptidase-like"/>
    <property type="match status" value="2"/>
</dbReference>
<dbReference type="OrthoDB" id="9811314at2"/>
<dbReference type="PANTHER" id="PTHR11851:SF225">
    <property type="entry name" value="NON-PEPTIDASE HOMOLOG YMXG"/>
    <property type="match status" value="1"/>
</dbReference>
<keyword evidence="4" id="KW-1185">Reference proteome</keyword>
<dbReference type="RefSeq" id="WP_133236201.1">
    <property type="nucleotide sequence ID" value="NZ_SOZE01000042.1"/>
</dbReference>
<feature type="chain" id="PRO_5021213912" evidence="1">
    <location>
        <begin position="24"/>
        <end position="445"/>
    </location>
</feature>
<organism evidence="3 4">
    <name type="scientific">Mucilaginibacter psychrotolerans</name>
    <dbReference type="NCBI Taxonomy" id="1524096"/>
    <lineage>
        <taxon>Bacteria</taxon>
        <taxon>Pseudomonadati</taxon>
        <taxon>Bacteroidota</taxon>
        <taxon>Sphingobacteriia</taxon>
        <taxon>Sphingobacteriales</taxon>
        <taxon>Sphingobacteriaceae</taxon>
        <taxon>Mucilaginibacter</taxon>
    </lineage>
</organism>
<reference evidence="3 4" key="1">
    <citation type="journal article" date="2017" name="Int. J. Syst. Evol. Microbiol.">
        <title>Mucilaginibacterpsychrotolerans sp. nov., isolated from peatlands.</title>
        <authorList>
            <person name="Deng Y."/>
            <person name="Shen L."/>
            <person name="Xu B."/>
            <person name="Liu Y."/>
            <person name="Gu Z."/>
            <person name="Liu H."/>
            <person name="Zhou Y."/>
        </authorList>
    </citation>
    <scope>NUCLEOTIDE SEQUENCE [LARGE SCALE GENOMIC DNA]</scope>
    <source>
        <strain evidence="3 4">NH7-4</strain>
    </source>
</reference>
<gene>
    <name evidence="3" type="ORF">E2R66_25315</name>
</gene>
<evidence type="ECO:0000259" key="2">
    <source>
        <dbReference type="Pfam" id="PF05193"/>
    </source>
</evidence>
<dbReference type="PANTHER" id="PTHR11851">
    <property type="entry name" value="METALLOPROTEASE"/>
    <property type="match status" value="1"/>
</dbReference>
<protein>
    <submittedName>
        <fullName evidence="3">Insulinase family protein</fullName>
    </submittedName>
</protein>
<dbReference type="Proteomes" id="UP000297540">
    <property type="component" value="Unassembled WGS sequence"/>
</dbReference>
<dbReference type="InterPro" id="IPR007863">
    <property type="entry name" value="Peptidase_M16_C"/>
</dbReference>
<sequence>MKKRNLFALLVLAVVCSTGTAIAQLKPYETIVSGVKVIVQPSGNDIVEIQTVIKGGVQNYPAERMGIEGMAINALTECGTSKHDKNSFKNALDKVSAEVWGFDTKEYAIIRMNCIKSDFETVWPLYAEAITQPAFDVKEFERIKQDAISTLKSNDADPDGAIDKYADKVAFAGRDYAKDPDGTVAILSKLTAAETKKYYQSVLTKSRMVIIVVADLPQADIEARVAAMLAGVKQGVPFEAKKSFFRSYKNTFSSEKRDLATNYVEGISSGPAPGTPDFNAFNVAMRIFADRHFLEVRTNNGLSYAPSAWFSVGNTAVAKFSVSTTQPDKYIAVFDKLVDKIKTQGFRADEVADMKVTYLTGFYYKNETNQAQATSLVNNEVLHNNWKRSITLVDDIKKLKPEDITNAFRKYIGNIVWVYQGDPKKVNPLLFTNGTLNKGGSPVSH</sequence>
<dbReference type="SUPFAM" id="SSF63411">
    <property type="entry name" value="LuxS/MPP-like metallohydrolase"/>
    <property type="match status" value="2"/>
</dbReference>
<dbReference type="GO" id="GO:0046872">
    <property type="term" value="F:metal ion binding"/>
    <property type="evidence" value="ECO:0007669"/>
    <property type="project" value="InterPro"/>
</dbReference>
<accession>A0A4Y8S4D8</accession>
<dbReference type="InterPro" id="IPR011249">
    <property type="entry name" value="Metalloenz_LuxS/M16"/>
</dbReference>
<evidence type="ECO:0000313" key="3">
    <source>
        <dbReference type="EMBL" id="TFF33596.1"/>
    </source>
</evidence>
<feature type="domain" description="Peptidase M16 C-terminal" evidence="2">
    <location>
        <begin position="189"/>
        <end position="355"/>
    </location>
</feature>
<feature type="signal peptide" evidence="1">
    <location>
        <begin position="1"/>
        <end position="23"/>
    </location>
</feature>
<keyword evidence="1" id="KW-0732">Signal</keyword>
<proteinExistence type="predicted"/>
<evidence type="ECO:0000313" key="4">
    <source>
        <dbReference type="Proteomes" id="UP000297540"/>
    </source>
</evidence>
<dbReference type="InterPro" id="IPR050361">
    <property type="entry name" value="MPP/UQCRC_Complex"/>
</dbReference>
<comment type="caution">
    <text evidence="3">The sequence shown here is derived from an EMBL/GenBank/DDBJ whole genome shotgun (WGS) entry which is preliminary data.</text>
</comment>
<name>A0A4Y8S4D8_9SPHI</name>
<dbReference type="EMBL" id="SOZE01000042">
    <property type="protein sequence ID" value="TFF33596.1"/>
    <property type="molecule type" value="Genomic_DNA"/>
</dbReference>